<dbReference type="EMBL" id="MOKI01000024">
    <property type="protein sequence ID" value="OJR54588.1"/>
    <property type="molecule type" value="Genomic_DNA"/>
</dbReference>
<evidence type="ECO:0000313" key="5">
    <source>
        <dbReference type="EMBL" id="OZP01214.1"/>
    </source>
</evidence>
<evidence type="ECO:0000313" key="13">
    <source>
        <dbReference type="Proteomes" id="UP000264870"/>
    </source>
</evidence>
<dbReference type="Proteomes" id="UP000236598">
    <property type="component" value="Unassembled WGS sequence"/>
</dbReference>
<protein>
    <submittedName>
        <fullName evidence="7">Uncharacterized protein</fullName>
    </submittedName>
</protein>
<evidence type="ECO:0000313" key="10">
    <source>
        <dbReference type="Proteomes" id="UP000188967"/>
    </source>
</evidence>
<dbReference type="Proteomes" id="UP000245761">
    <property type="component" value="Unassembled WGS sequence"/>
</dbReference>
<reference evidence="1" key="7">
    <citation type="submission" date="2018-06" db="EMBL/GenBank/DDBJ databases">
        <authorList>
            <person name="Ashton P.M."/>
            <person name="Dallman T."/>
            <person name="Nair S."/>
            <person name="De Pinna E."/>
            <person name="Peters T."/>
            <person name="Grant K."/>
        </authorList>
    </citation>
    <scope>NUCLEOTIDE SEQUENCE [LARGE SCALE GENOMIC DNA]</scope>
    <source>
        <strain evidence="1">462023</strain>
    </source>
</reference>
<dbReference type="EMBL" id="NNAK01000065">
    <property type="protein sequence ID" value="OZP01214.1"/>
    <property type="molecule type" value="Genomic_DNA"/>
</dbReference>
<reference evidence="6 11" key="5">
    <citation type="submission" date="2018-01" db="EMBL/GenBank/DDBJ databases">
        <title>Draft Genomic Sequencing Of Potential Extraintestinal Pathogenic Escherichia coli B8S18 Isolated From Retail Chicken Skin.</title>
        <authorList>
            <person name="Xu A."/>
            <person name="Tilman S."/>
            <person name="Wisser-Parker K."/>
            <person name="Sheen S."/>
            <person name="Sommers C."/>
        </authorList>
    </citation>
    <scope>NUCLEOTIDE SEQUENCE [LARGE SCALE GENOMIC DNA]</scope>
    <source>
        <strain evidence="6 11">B8S18Com</strain>
    </source>
</reference>
<evidence type="ECO:0000313" key="11">
    <source>
        <dbReference type="Proteomes" id="UP000236598"/>
    </source>
</evidence>
<dbReference type="AlphaFoldDB" id="A0A0A1ADC0"/>
<dbReference type="EMBL" id="PPHQ01000054">
    <property type="protein sequence ID" value="PNY64774.1"/>
    <property type="molecule type" value="Genomic_DNA"/>
</dbReference>
<dbReference type="EMBL" id="MTPS01000136">
    <property type="protein sequence ID" value="ONG35154.1"/>
    <property type="molecule type" value="Genomic_DNA"/>
</dbReference>
<proteinExistence type="predicted"/>
<evidence type="ECO:0000313" key="1">
    <source>
        <dbReference type="EMBL" id="MJL95853.1"/>
    </source>
</evidence>
<evidence type="ECO:0000313" key="9">
    <source>
        <dbReference type="Proteomes" id="UP000185794"/>
    </source>
</evidence>
<sequence length="68" mass="7922">MSCRFFILLVVKLKRFSHYRSHQIWLALRYSSSKKTPLPAISHKKDSLTKSDKIMRFPSHILTSGTVC</sequence>
<accession>A0A0A1ADC0</accession>
<evidence type="ECO:0000313" key="6">
    <source>
        <dbReference type="EMBL" id="PNY64774.1"/>
    </source>
</evidence>
<comment type="caution">
    <text evidence="7">The sequence shown here is derived from an EMBL/GenBank/DDBJ whole genome shotgun (WGS) entry which is preliminary data.</text>
</comment>
<organism evidence="7 12">
    <name type="scientific">Escherichia coli</name>
    <dbReference type="NCBI Taxonomy" id="562"/>
    <lineage>
        <taxon>Bacteria</taxon>
        <taxon>Pseudomonadati</taxon>
        <taxon>Pseudomonadota</taxon>
        <taxon>Gammaproteobacteria</taxon>
        <taxon>Enterobacterales</taxon>
        <taxon>Enterobacteriaceae</taxon>
        <taxon>Escherichia</taxon>
    </lineage>
</organism>
<reference evidence="5 13" key="4">
    <citation type="submission" date="2017-07" db="EMBL/GenBank/DDBJ databases">
        <authorList>
            <person name="Zhi S."/>
            <person name="Banting G."/>
            <person name="Neumann N."/>
        </authorList>
    </citation>
    <scope>NUCLEOTIDE SEQUENCE [LARGE SCALE GENOMIC DNA]</scope>
    <source>
        <strain evidence="5 13">WW41</strain>
    </source>
</reference>
<dbReference type="Proteomes" id="UP000184277">
    <property type="component" value="Unassembled WGS sequence"/>
</dbReference>
<reference evidence="3 9" key="2">
    <citation type="journal article" date="2017" name="Front. Cell. Infect. Microbiol.">
        <title>Chaperone-usher pili loci of human colonization factor-negative enterotoxigenic Escherichia coli.</title>
        <authorList>
            <person name="Del Canto F."/>
            <person name="Vidal R."/>
            <person name="Stine O.C."/>
            <person name="Pop M."/>
        </authorList>
    </citation>
    <scope>NUCLEOTIDE SEQUENCE [LARGE SCALE GENOMIC DNA]</scope>
    <source>
        <strain evidence="3 9">700324</strain>
    </source>
</reference>
<reference evidence="7 12" key="6">
    <citation type="submission" date="2018-04" db="EMBL/GenBank/DDBJ databases">
        <title>Draft Genomic Sequencing Of Potential Extraintestinal Pathogenic Escherichia coli B8S56 Isolated from Retail Chicken Skin.</title>
        <authorList>
            <person name="Xu A."/>
            <person name="Tilman S."/>
            <person name="Wisser-Parker K."/>
            <person name="Scullen O.J."/>
            <person name="Sommers C."/>
        </authorList>
    </citation>
    <scope>NUCLEOTIDE SEQUENCE [LARGE SCALE GENOMIC DNA]</scope>
    <source>
        <strain evidence="7 12">B8S56</strain>
    </source>
</reference>
<dbReference type="Proteomes" id="UP000188967">
    <property type="component" value="Unassembled WGS sequence"/>
</dbReference>
<evidence type="ECO:0000313" key="2">
    <source>
        <dbReference type="EMBL" id="OJR54588.1"/>
    </source>
</evidence>
<reference evidence="4 10" key="3">
    <citation type="submission" date="2017-01" db="EMBL/GenBank/DDBJ databases">
        <title>Draft genome sequence of an E. coli strain isolated from human, in Amazon, Brazil.</title>
        <authorList>
            <person name="Moura Q."/>
            <person name="Fernandes M.R."/>
            <person name="Cerdeira L."/>
            <person name="Vianello M."/>
            <person name="Souza T.A."/>
            <person name="Ienne S."/>
            <person name="Lincopan N."/>
        </authorList>
    </citation>
    <scope>NUCLEOTIDE SEQUENCE [LARGE SCALE GENOMIC DNA]</scope>
    <source>
        <strain evidence="4 10">ICBEcBL-II-13</strain>
    </source>
</reference>
<dbReference type="EMBL" id="QEMT01000063">
    <property type="protein sequence ID" value="PWH56959.1"/>
    <property type="molecule type" value="Genomic_DNA"/>
</dbReference>
<gene>
    <name evidence="3" type="ORF">AWP47_02720</name>
    <name evidence="2" type="ORF">BK383_10870</name>
    <name evidence="4" type="ORF">BXT93_09595</name>
    <name evidence="6" type="ORF">C2M16_27235</name>
    <name evidence="5" type="ORF">CG702_21145</name>
    <name evidence="7" type="ORF">DD762_23840</name>
    <name evidence="1" type="ORF">DNX30_24525</name>
</gene>
<evidence type="ECO:0000313" key="4">
    <source>
        <dbReference type="EMBL" id="ONG35154.1"/>
    </source>
</evidence>
<dbReference type="Proteomes" id="UP000185794">
    <property type="component" value="Unassembled WGS sequence"/>
</dbReference>
<dbReference type="EMBL" id="LRKC01000059">
    <property type="protein sequence ID" value="OKV16481.1"/>
    <property type="molecule type" value="Genomic_DNA"/>
</dbReference>
<evidence type="ECO:0000313" key="8">
    <source>
        <dbReference type="Proteomes" id="UP000184277"/>
    </source>
</evidence>
<dbReference type="EMBL" id="RTJF01000045">
    <property type="protein sequence ID" value="MJL95853.1"/>
    <property type="molecule type" value="Genomic_DNA"/>
</dbReference>
<name>A0A0A1ADC0_ECOLX</name>
<evidence type="ECO:0000313" key="12">
    <source>
        <dbReference type="Proteomes" id="UP000245761"/>
    </source>
</evidence>
<evidence type="ECO:0000313" key="3">
    <source>
        <dbReference type="EMBL" id="OKV16481.1"/>
    </source>
</evidence>
<evidence type="ECO:0000313" key="7">
    <source>
        <dbReference type="EMBL" id="PWH56959.1"/>
    </source>
</evidence>
<reference evidence="2 8" key="1">
    <citation type="submission" date="2016-10" db="EMBL/GenBank/DDBJ databases">
        <title>Comprehensive resistome analysis reveals the prevalence of NDM and MCR-1 in Chinese poultry production.</title>
        <authorList>
            <person name="Wang Y."/>
            <person name="Zhang R."/>
            <person name="Li J."/>
            <person name="Wu Z."/>
            <person name="Wenjuan Y."/>
            <person name="Schwarz S."/>
            <person name="Tyrrell J."/>
            <person name="Zheng Y."/>
            <person name="Wang S."/>
            <person name="Shen Z."/>
            <person name="Liu Z."/>
            <person name="Lei L."/>
            <person name="Li M."/>
            <person name="Zhang Q."/>
            <person name="Wu C."/>
            <person name="Zhang Q."/>
            <person name="Wu Y."/>
            <person name="Walsh T."/>
            <person name="Shen J."/>
        </authorList>
    </citation>
    <scope>NUCLEOTIDE SEQUENCE [LARGE SCALE GENOMIC DNA]</scope>
    <source>
        <strain evidence="2 8">570</strain>
    </source>
</reference>
<dbReference type="Proteomes" id="UP000885382">
    <property type="component" value="Unassembled WGS sequence"/>
</dbReference>
<dbReference type="Proteomes" id="UP000264870">
    <property type="component" value="Unassembled WGS sequence"/>
</dbReference>